<evidence type="ECO:0000313" key="4">
    <source>
        <dbReference type="Proteomes" id="UP000825890"/>
    </source>
</evidence>
<dbReference type="GeneID" id="68285927"/>
<feature type="domain" description="F-box" evidence="2">
    <location>
        <begin position="13"/>
        <end position="46"/>
    </location>
</feature>
<dbReference type="OrthoDB" id="3649723at2759"/>
<dbReference type="SUPFAM" id="SSF81383">
    <property type="entry name" value="F-box domain"/>
    <property type="match status" value="1"/>
</dbReference>
<feature type="compositionally biased region" description="Acidic residues" evidence="1">
    <location>
        <begin position="145"/>
        <end position="154"/>
    </location>
</feature>
<feature type="region of interest" description="Disordered" evidence="1">
    <location>
        <begin position="139"/>
        <end position="167"/>
    </location>
</feature>
<dbReference type="Proteomes" id="UP000825890">
    <property type="component" value="Unassembled WGS sequence"/>
</dbReference>
<accession>A0A9P3F754</accession>
<dbReference type="AlphaFoldDB" id="A0A9P3F754"/>
<dbReference type="Pfam" id="PF00646">
    <property type="entry name" value="F-box"/>
    <property type="match status" value="1"/>
</dbReference>
<protein>
    <recommendedName>
        <fullName evidence="2">F-box domain-containing protein</fullName>
    </recommendedName>
</protein>
<gene>
    <name evidence="3" type="ORF">CKM354_000035200</name>
</gene>
<organism evidence="3 4">
    <name type="scientific">Cercospora kikuchii</name>
    <dbReference type="NCBI Taxonomy" id="84275"/>
    <lineage>
        <taxon>Eukaryota</taxon>
        <taxon>Fungi</taxon>
        <taxon>Dikarya</taxon>
        <taxon>Ascomycota</taxon>
        <taxon>Pezizomycotina</taxon>
        <taxon>Dothideomycetes</taxon>
        <taxon>Dothideomycetidae</taxon>
        <taxon>Mycosphaerellales</taxon>
        <taxon>Mycosphaerellaceae</taxon>
        <taxon>Cercospora</taxon>
    </lineage>
</organism>
<comment type="caution">
    <text evidence="3">The sequence shown here is derived from an EMBL/GenBank/DDBJ whole genome shotgun (WGS) entry which is preliminary data.</text>
</comment>
<evidence type="ECO:0000259" key="2">
    <source>
        <dbReference type="Pfam" id="PF00646"/>
    </source>
</evidence>
<dbReference type="RefSeq" id="XP_044651373.1">
    <property type="nucleotide sequence ID" value="XM_044795438.1"/>
</dbReference>
<dbReference type="InterPro" id="IPR001810">
    <property type="entry name" value="F-box_dom"/>
</dbReference>
<name>A0A9P3F754_9PEZI</name>
<evidence type="ECO:0000313" key="3">
    <source>
        <dbReference type="EMBL" id="GIZ36886.1"/>
    </source>
</evidence>
<evidence type="ECO:0000256" key="1">
    <source>
        <dbReference type="SAM" id="MobiDB-lite"/>
    </source>
</evidence>
<reference evidence="3 4" key="1">
    <citation type="submission" date="2021-01" db="EMBL/GenBank/DDBJ databases">
        <title>Cercospora kikuchii MAFF 305040 whole genome shotgun sequence.</title>
        <authorList>
            <person name="Kashiwa T."/>
            <person name="Suzuki T."/>
        </authorList>
    </citation>
    <scope>NUCLEOTIDE SEQUENCE [LARGE SCALE GENOMIC DNA]</scope>
    <source>
        <strain evidence="3 4">MAFF 305040</strain>
    </source>
</reference>
<proteinExistence type="predicted"/>
<keyword evidence="4" id="KW-1185">Reference proteome</keyword>
<feature type="compositionally biased region" description="Polar residues" evidence="1">
    <location>
        <begin position="155"/>
        <end position="167"/>
    </location>
</feature>
<dbReference type="InterPro" id="IPR036047">
    <property type="entry name" value="F-box-like_dom_sf"/>
</dbReference>
<sequence>MATAAERALNVAELLERILLSLPMKDILLYQRVSKFWKELVKNSPRLQQALFYRPDYDTETWTAIDFNDLQYSDGEARIIEAISPQAKQNVTGEDWHHQFVKGRFNELLLDYRPKEYFGLVDYGCYKFLLPLHYSSSWSTSASDSDQDEDEDEGWTSTEMAKKSSSPEAESFRPFWCDMHLSQPPSTVIVFPNRFSADGEFDCGQWGECKNIEGITAGKLVDTMREKYGYADFEVLADLGWDSELRIDDPLSATEDESLLKEGIECFKKLEALTGSQSDALALCKQMGSNLWMMKYGDEFDKLVKYGLLNDIKADTDVEYFLIEKEHLPDCENVKCEGCSALYFAFKNKGPEGVTEEVEEQS</sequence>
<dbReference type="EMBL" id="BOLY01000001">
    <property type="protein sequence ID" value="GIZ36886.1"/>
    <property type="molecule type" value="Genomic_DNA"/>
</dbReference>